<name>A0A8C3ZF84_9TELE</name>
<dbReference type="GO" id="GO:0008033">
    <property type="term" value="P:tRNA processing"/>
    <property type="evidence" value="ECO:0007669"/>
    <property type="project" value="UniProtKB-KW"/>
</dbReference>
<evidence type="ECO:0000313" key="12">
    <source>
        <dbReference type="Proteomes" id="UP000694580"/>
    </source>
</evidence>
<keyword evidence="5" id="KW-0819">tRNA processing</keyword>
<dbReference type="GO" id="GO:0052735">
    <property type="term" value="F:tRNA (cytidine-3-)-methyltransferase activity"/>
    <property type="evidence" value="ECO:0007669"/>
    <property type="project" value="TreeGrafter"/>
</dbReference>
<dbReference type="PANTHER" id="PTHR22809">
    <property type="entry name" value="METHYLTRANSFERASE-RELATED"/>
    <property type="match status" value="1"/>
</dbReference>
<dbReference type="CDD" id="cd02440">
    <property type="entry name" value="AdoMet_MTases"/>
    <property type="match status" value="1"/>
</dbReference>
<dbReference type="EC" id="2.1.1.-" evidence="8"/>
<feature type="region of interest" description="Disordered" evidence="9">
    <location>
        <begin position="57"/>
        <end position="81"/>
    </location>
</feature>
<keyword evidence="12" id="KW-1185">Reference proteome</keyword>
<evidence type="ECO:0000256" key="9">
    <source>
        <dbReference type="SAM" id="MobiDB-lite"/>
    </source>
</evidence>
<dbReference type="FunFam" id="3.40.50.150:FF:000145">
    <property type="entry name" value="Methyltransferase-like protein"/>
    <property type="match status" value="1"/>
</dbReference>
<dbReference type="Pfam" id="PF08242">
    <property type="entry name" value="Methyltransf_12"/>
    <property type="match status" value="1"/>
</dbReference>
<dbReference type="InterPro" id="IPR013217">
    <property type="entry name" value="Methyltransf_12"/>
</dbReference>
<comment type="function">
    <text evidence="8">S-adenosyl-L-methionine-dependent methyltransferase.</text>
</comment>
<proteinExistence type="inferred from homology"/>
<feature type="domain" description="Methyltransferase type 12" evidence="10">
    <location>
        <begin position="147"/>
        <end position="250"/>
    </location>
</feature>
<reference evidence="11" key="2">
    <citation type="submission" date="2025-05" db="UniProtKB">
        <authorList>
            <consortium name="Ensembl"/>
        </authorList>
    </citation>
    <scope>IDENTIFICATION</scope>
</reference>
<dbReference type="AlphaFoldDB" id="A0A8C3ZF84"/>
<dbReference type="Ensembl" id="ENSDCDT00010014680.1">
    <property type="protein sequence ID" value="ENSDCDP00010013915.1"/>
    <property type="gene ID" value="ENSDCDG00010006392.1"/>
</dbReference>
<sequence length="345" mass="39489">MRPLLGRSLVAVARGTHLGPCRLGHRGRPAAPLGSRILTQPEHVFRHNMWDHVQWSEEEKDAARQKARENSAERVPREEQDKYDRDAHKFWDDFYGMHQNKFFKDRRWLFLEFPELLPPNPDCGAARAGQSGSNESAEAAGSSFRILEVGCGAGNSVFPIITSIRDGRAFLYCCDFSPRAVQLVKEHPDYDPSLCHAFVQDVCEETASFPFPPCSLDVILAVFVLSSIRPERVQSVLHRLAQHLKPGGIFLFRDYGRHDLSQLRFKKGQCLSDNFYARQDGTCVYFFTADEVRRLFTSAGLTELQNLEDRRLQVNRGKKVVMRRVWMQAKFQKPQTTPTDVTHQP</sequence>
<evidence type="ECO:0000256" key="2">
    <source>
        <dbReference type="ARBA" id="ARBA00022603"/>
    </source>
</evidence>
<dbReference type="InterPro" id="IPR026113">
    <property type="entry name" value="METTL2/6/8-like"/>
</dbReference>
<organism evidence="11 12">
    <name type="scientific">Denticeps clupeoides</name>
    <name type="common">denticle herring</name>
    <dbReference type="NCBI Taxonomy" id="299321"/>
    <lineage>
        <taxon>Eukaryota</taxon>
        <taxon>Metazoa</taxon>
        <taxon>Chordata</taxon>
        <taxon>Craniata</taxon>
        <taxon>Vertebrata</taxon>
        <taxon>Euteleostomi</taxon>
        <taxon>Actinopterygii</taxon>
        <taxon>Neopterygii</taxon>
        <taxon>Teleostei</taxon>
        <taxon>Clupei</taxon>
        <taxon>Clupeiformes</taxon>
        <taxon>Denticipitoidei</taxon>
        <taxon>Denticipitidae</taxon>
        <taxon>Denticeps</taxon>
    </lineage>
</organism>
<evidence type="ECO:0000256" key="6">
    <source>
        <dbReference type="ARBA" id="ARBA00048054"/>
    </source>
</evidence>
<evidence type="ECO:0000313" key="11">
    <source>
        <dbReference type="Ensembl" id="ENSDCDP00010030480.1"/>
    </source>
</evidence>
<dbReference type="Proteomes" id="UP000694580">
    <property type="component" value="Chromosome 9"/>
</dbReference>
<evidence type="ECO:0000256" key="5">
    <source>
        <dbReference type="ARBA" id="ARBA00022694"/>
    </source>
</evidence>
<evidence type="ECO:0000256" key="3">
    <source>
        <dbReference type="ARBA" id="ARBA00022679"/>
    </source>
</evidence>
<comment type="catalytic activity">
    <reaction evidence="7">
        <text>cytidine(32) in tRNA(Thr) + S-adenosyl-L-methionine = N(3)-methylcytidine(32) in tRNA(Thr) + S-adenosyl-L-homocysteine + H(+)</text>
        <dbReference type="Rhea" id="RHEA:50960"/>
        <dbReference type="Rhea" id="RHEA-COMP:12850"/>
        <dbReference type="Rhea" id="RHEA-COMP:12852"/>
        <dbReference type="ChEBI" id="CHEBI:15378"/>
        <dbReference type="ChEBI" id="CHEBI:57856"/>
        <dbReference type="ChEBI" id="CHEBI:59789"/>
        <dbReference type="ChEBI" id="CHEBI:74894"/>
        <dbReference type="ChEBI" id="CHEBI:82748"/>
    </reaction>
    <physiologicalReaction direction="left-to-right" evidence="7">
        <dbReference type="Rhea" id="RHEA:50961"/>
    </physiologicalReaction>
</comment>
<dbReference type="GeneTree" id="ENSGT00940000159683"/>
<accession>A0A8C3ZF84</accession>
<dbReference type="Ensembl" id="ENSDCDT00010037854.1">
    <property type="protein sequence ID" value="ENSDCDP00010030480.1"/>
    <property type="gene ID" value="ENSDCDG00010019536.1"/>
</dbReference>
<keyword evidence="4" id="KW-0949">S-adenosyl-L-methionine</keyword>
<keyword evidence="3 8" id="KW-0808">Transferase</keyword>
<dbReference type="GO" id="GO:0032259">
    <property type="term" value="P:methylation"/>
    <property type="evidence" value="ECO:0007669"/>
    <property type="project" value="UniProtKB-KW"/>
</dbReference>
<evidence type="ECO:0000256" key="4">
    <source>
        <dbReference type="ARBA" id="ARBA00022691"/>
    </source>
</evidence>
<evidence type="ECO:0000259" key="10">
    <source>
        <dbReference type="Pfam" id="PF08242"/>
    </source>
</evidence>
<evidence type="ECO:0000256" key="7">
    <source>
        <dbReference type="ARBA" id="ARBA00049374"/>
    </source>
</evidence>
<comment type="catalytic activity">
    <reaction evidence="6">
        <text>cytidine(32) in tRNA(Arg)(CCU) + S-adenosyl-L-methionine = N(3)-methylcytidine(32) in tRNA(Arg)(CCU) + S-adenosyl-L-homocysteine + H(+)</text>
        <dbReference type="Rhea" id="RHEA:60912"/>
        <dbReference type="Rhea" id="RHEA-COMP:15710"/>
        <dbReference type="Rhea" id="RHEA-COMP:15712"/>
        <dbReference type="ChEBI" id="CHEBI:15378"/>
        <dbReference type="ChEBI" id="CHEBI:57856"/>
        <dbReference type="ChEBI" id="CHEBI:59789"/>
        <dbReference type="ChEBI" id="CHEBI:74894"/>
        <dbReference type="ChEBI" id="CHEBI:82748"/>
    </reaction>
    <physiologicalReaction direction="left-to-right" evidence="6">
        <dbReference type="Rhea" id="RHEA:60913"/>
    </physiologicalReaction>
</comment>
<gene>
    <name evidence="11" type="primary">METTL8</name>
</gene>
<reference evidence="11 12" key="1">
    <citation type="submission" date="2020-06" db="EMBL/GenBank/DDBJ databases">
        <authorList>
            <consortium name="Wellcome Sanger Institute Data Sharing"/>
        </authorList>
    </citation>
    <scope>NUCLEOTIDE SEQUENCE [LARGE SCALE GENOMIC DNA]</scope>
</reference>
<comment type="similarity">
    <text evidence="1 8">Belongs to the methyltransferase superfamily. METL family.</text>
</comment>
<evidence type="ECO:0000256" key="8">
    <source>
        <dbReference type="PIRNR" id="PIRNR037755"/>
    </source>
</evidence>
<dbReference type="OrthoDB" id="417697at2759"/>
<protein>
    <recommendedName>
        <fullName evidence="8">tRNA N(3)-cytidine methyltransferase</fullName>
        <ecNumber evidence="8">2.1.1.-</ecNumber>
    </recommendedName>
</protein>
<dbReference type="Gene3D" id="3.40.50.150">
    <property type="entry name" value="Vaccinia Virus protein VP39"/>
    <property type="match status" value="1"/>
</dbReference>
<evidence type="ECO:0000256" key="1">
    <source>
        <dbReference type="ARBA" id="ARBA00009725"/>
    </source>
</evidence>
<dbReference type="InterPro" id="IPR029063">
    <property type="entry name" value="SAM-dependent_MTases_sf"/>
</dbReference>
<dbReference type="SUPFAM" id="SSF53335">
    <property type="entry name" value="S-adenosyl-L-methionine-dependent methyltransferases"/>
    <property type="match status" value="1"/>
</dbReference>
<dbReference type="PIRSF" id="PIRSF037755">
    <property type="entry name" value="Mettl2_prd"/>
    <property type="match status" value="1"/>
</dbReference>
<dbReference type="PANTHER" id="PTHR22809:SF3">
    <property type="entry name" value="TRNA N(3)-METHYLCYTIDINE METHYLTRANSFERASE"/>
    <property type="match status" value="1"/>
</dbReference>
<keyword evidence="2 8" id="KW-0489">Methyltransferase</keyword>